<dbReference type="AlphaFoldDB" id="A0A7W3LL26"/>
<keyword evidence="3" id="KW-1185">Reference proteome</keyword>
<evidence type="ECO:0000313" key="3">
    <source>
        <dbReference type="Proteomes" id="UP000572680"/>
    </source>
</evidence>
<sequence>MKKPTRKQAATAGAVPLALVLSACSAPATPRSAPTTPSAPTATAVASHCWHVTHEFEENKEWYRDIAAISDENVWVVGTRRFGKNARDSAPLVRRWDGRRWSRVELPEPAGSGPIKLNRVSASSPTNVWIVGDDDDEARDFKDIRQYWWHWDGRRWEIYRARTYRSTEPFPSNSAIPLAVGAKSAWWFNVPDEGPNPYGGDVRFFDGRRWREVSTPGFLHSISALSDRDAWAVGAGWSSNQPVPAYLVRWNGKTWNDHPLPKSLTGLGNPQSGRSYPASGWEILARTDRDVWLLGNGLHHWDGRRWNPVPTPGKGDLKSLTDDGAGGLWFKSGKGLVHYRAGKWIKPQRLDPLGKTSEISAMTRVPGTSSMWALGVRFAWGASKHMILRCND</sequence>
<evidence type="ECO:0000313" key="2">
    <source>
        <dbReference type="EMBL" id="MBA8950107.1"/>
    </source>
</evidence>
<evidence type="ECO:0000256" key="1">
    <source>
        <dbReference type="SAM" id="SignalP"/>
    </source>
</evidence>
<protein>
    <submittedName>
        <fullName evidence="2">Uncharacterized protein</fullName>
    </submittedName>
</protein>
<proteinExistence type="predicted"/>
<organism evidence="2 3">
    <name type="scientific">Actinomadura namibiensis</name>
    <dbReference type="NCBI Taxonomy" id="182080"/>
    <lineage>
        <taxon>Bacteria</taxon>
        <taxon>Bacillati</taxon>
        <taxon>Actinomycetota</taxon>
        <taxon>Actinomycetes</taxon>
        <taxon>Streptosporangiales</taxon>
        <taxon>Thermomonosporaceae</taxon>
        <taxon>Actinomadura</taxon>
    </lineage>
</organism>
<reference evidence="2 3" key="1">
    <citation type="submission" date="2020-08" db="EMBL/GenBank/DDBJ databases">
        <title>Genomic Encyclopedia of Type Strains, Phase IV (KMG-IV): sequencing the most valuable type-strain genomes for metagenomic binning, comparative biology and taxonomic classification.</title>
        <authorList>
            <person name="Goeker M."/>
        </authorList>
    </citation>
    <scope>NUCLEOTIDE SEQUENCE [LARGE SCALE GENOMIC DNA]</scope>
    <source>
        <strain evidence="2 3">DSM 44197</strain>
    </source>
</reference>
<dbReference type="PROSITE" id="PS51257">
    <property type="entry name" value="PROKAR_LIPOPROTEIN"/>
    <property type="match status" value="1"/>
</dbReference>
<feature type="chain" id="PRO_5038801068" evidence="1">
    <location>
        <begin position="29"/>
        <end position="392"/>
    </location>
</feature>
<dbReference type="InterPro" id="IPR011043">
    <property type="entry name" value="Gal_Oxase/kelch_b-propeller"/>
</dbReference>
<dbReference type="Proteomes" id="UP000572680">
    <property type="component" value="Unassembled WGS sequence"/>
</dbReference>
<keyword evidence="1" id="KW-0732">Signal</keyword>
<dbReference type="EMBL" id="JACJIA010000002">
    <property type="protein sequence ID" value="MBA8950107.1"/>
    <property type="molecule type" value="Genomic_DNA"/>
</dbReference>
<feature type="signal peptide" evidence="1">
    <location>
        <begin position="1"/>
        <end position="28"/>
    </location>
</feature>
<gene>
    <name evidence="2" type="ORF">HNR61_001720</name>
</gene>
<name>A0A7W3LL26_ACTNM</name>
<accession>A0A7W3LL26</accession>
<dbReference type="SUPFAM" id="SSF50965">
    <property type="entry name" value="Galactose oxidase, central domain"/>
    <property type="match status" value="1"/>
</dbReference>
<dbReference type="RefSeq" id="WP_182842577.1">
    <property type="nucleotide sequence ID" value="NZ_BAAALP010000037.1"/>
</dbReference>
<comment type="caution">
    <text evidence="2">The sequence shown here is derived from an EMBL/GenBank/DDBJ whole genome shotgun (WGS) entry which is preliminary data.</text>
</comment>